<evidence type="ECO:0000256" key="5">
    <source>
        <dbReference type="ARBA" id="ARBA00023242"/>
    </source>
</evidence>
<keyword evidence="5" id="KW-0539">Nucleus</keyword>
<dbReference type="PANTHER" id="PTHR31190">
    <property type="entry name" value="DNA-BINDING DOMAIN"/>
    <property type="match status" value="1"/>
</dbReference>
<evidence type="ECO:0000256" key="6">
    <source>
        <dbReference type="ARBA" id="ARBA00024343"/>
    </source>
</evidence>
<feature type="domain" description="AP2/ERF" evidence="8">
    <location>
        <begin position="136"/>
        <end position="193"/>
    </location>
</feature>
<dbReference type="SUPFAM" id="SSF54171">
    <property type="entry name" value="DNA-binding domain"/>
    <property type="match status" value="1"/>
</dbReference>
<dbReference type="PANTHER" id="PTHR31190:SF181">
    <property type="entry name" value="OS02G0764700 PROTEIN"/>
    <property type="match status" value="1"/>
</dbReference>
<dbReference type="EMBL" id="LRBV02000006">
    <property type="status" value="NOT_ANNOTATED_CDS"/>
    <property type="molecule type" value="Genomic_DNA"/>
</dbReference>
<dbReference type="Pfam" id="PF00847">
    <property type="entry name" value="AP2"/>
    <property type="match status" value="1"/>
</dbReference>
<dbReference type="GO" id="GO:0003700">
    <property type="term" value="F:DNA-binding transcription factor activity"/>
    <property type="evidence" value="ECO:0007669"/>
    <property type="project" value="InterPro"/>
</dbReference>
<sequence>MIGDGWPRPLLVVTTSWTNLGVTLVHCFLYGQGHDRDYQQQYVNDFWFGHFGPFQQPAGAKQPGFCSKITKEEEHDILVSAFKHVITDGVDTHTPQQLQILEALQDSCTAASSLPSTSGASDTRKKKKKKDDNEKRYRGVRQRPSGKWASEIQNPREAKRVWLGTFKTAEEAARAYDKAAIKFRGPRAKLNFPLSDHEVERDDQHDEQAREVNKNVNVEMIAESDTRIVKDVAESSDEENELLDGITMKKLEQWMMDWPDNADDPTQ</sequence>
<dbReference type="InterPro" id="IPR044808">
    <property type="entry name" value="ERF_plant"/>
</dbReference>
<comment type="similarity">
    <text evidence="6">Belongs to the AP2/ERF transcription factor family. ERF subfamily.</text>
</comment>
<dbReference type="Gene3D" id="3.30.730.10">
    <property type="entry name" value="AP2/ERF domain"/>
    <property type="match status" value="1"/>
</dbReference>
<dbReference type="InterPro" id="IPR016177">
    <property type="entry name" value="DNA-bd_dom_sf"/>
</dbReference>
<dbReference type="GO" id="GO:0005634">
    <property type="term" value="C:nucleus"/>
    <property type="evidence" value="ECO:0007669"/>
    <property type="project" value="UniProtKB-SubCell"/>
</dbReference>
<protein>
    <recommendedName>
        <fullName evidence="8">AP2/ERF domain-containing protein</fullName>
    </recommendedName>
</protein>
<feature type="region of interest" description="Disordered" evidence="7">
    <location>
        <begin position="112"/>
        <end position="152"/>
    </location>
</feature>
<name>A0A7N2M1A4_QUELO</name>
<dbReference type="EnsemblPlants" id="QL06p041490:mrna">
    <property type="protein sequence ID" value="QL06p041490:mrna"/>
    <property type="gene ID" value="QL06p041490"/>
</dbReference>
<evidence type="ECO:0000313" key="10">
    <source>
        <dbReference type="Proteomes" id="UP000594261"/>
    </source>
</evidence>
<dbReference type="Gramene" id="QL06p041490:mrna">
    <property type="protein sequence ID" value="QL06p041490:mrna"/>
    <property type="gene ID" value="QL06p041490"/>
</dbReference>
<dbReference type="InterPro" id="IPR001471">
    <property type="entry name" value="AP2/ERF_dom"/>
</dbReference>
<evidence type="ECO:0000313" key="9">
    <source>
        <dbReference type="EnsemblPlants" id="QL06p041490:mrna"/>
    </source>
</evidence>
<keyword evidence="4" id="KW-0804">Transcription</keyword>
<dbReference type="PROSITE" id="PS51032">
    <property type="entry name" value="AP2_ERF"/>
    <property type="match status" value="1"/>
</dbReference>
<evidence type="ECO:0000256" key="7">
    <source>
        <dbReference type="SAM" id="MobiDB-lite"/>
    </source>
</evidence>
<dbReference type="CDD" id="cd00018">
    <property type="entry name" value="AP2"/>
    <property type="match status" value="1"/>
</dbReference>
<proteinExistence type="inferred from homology"/>
<accession>A0A7N2M1A4</accession>
<organism evidence="9 10">
    <name type="scientific">Quercus lobata</name>
    <name type="common">Valley oak</name>
    <dbReference type="NCBI Taxonomy" id="97700"/>
    <lineage>
        <taxon>Eukaryota</taxon>
        <taxon>Viridiplantae</taxon>
        <taxon>Streptophyta</taxon>
        <taxon>Embryophyta</taxon>
        <taxon>Tracheophyta</taxon>
        <taxon>Spermatophyta</taxon>
        <taxon>Magnoliopsida</taxon>
        <taxon>eudicotyledons</taxon>
        <taxon>Gunneridae</taxon>
        <taxon>Pentapetalae</taxon>
        <taxon>rosids</taxon>
        <taxon>fabids</taxon>
        <taxon>Fagales</taxon>
        <taxon>Fagaceae</taxon>
        <taxon>Quercus</taxon>
    </lineage>
</organism>
<dbReference type="AlphaFoldDB" id="A0A7N2M1A4"/>
<keyword evidence="2" id="KW-0805">Transcription regulation</keyword>
<evidence type="ECO:0000256" key="1">
    <source>
        <dbReference type="ARBA" id="ARBA00004123"/>
    </source>
</evidence>
<reference evidence="9" key="2">
    <citation type="submission" date="2021-01" db="UniProtKB">
        <authorList>
            <consortium name="EnsemblPlants"/>
        </authorList>
    </citation>
    <scope>IDENTIFICATION</scope>
</reference>
<feature type="compositionally biased region" description="Polar residues" evidence="7">
    <location>
        <begin position="112"/>
        <end position="121"/>
    </location>
</feature>
<reference evidence="9 10" key="1">
    <citation type="journal article" date="2016" name="G3 (Bethesda)">
        <title>First Draft Assembly and Annotation of the Genome of a California Endemic Oak Quercus lobata Nee (Fagaceae).</title>
        <authorList>
            <person name="Sork V.L."/>
            <person name="Fitz-Gibbon S.T."/>
            <person name="Puiu D."/>
            <person name="Crepeau M."/>
            <person name="Gugger P.F."/>
            <person name="Sherman R."/>
            <person name="Stevens K."/>
            <person name="Langley C.H."/>
            <person name="Pellegrini M."/>
            <person name="Salzberg S.L."/>
        </authorList>
    </citation>
    <scope>NUCLEOTIDE SEQUENCE [LARGE SCALE GENOMIC DNA]</scope>
    <source>
        <strain evidence="9 10">cv. SW786</strain>
    </source>
</reference>
<dbReference type="GO" id="GO:0003677">
    <property type="term" value="F:DNA binding"/>
    <property type="evidence" value="ECO:0007669"/>
    <property type="project" value="UniProtKB-KW"/>
</dbReference>
<dbReference type="FunFam" id="3.30.730.10:FF:000001">
    <property type="entry name" value="Ethylene-responsive transcription factor 2"/>
    <property type="match status" value="1"/>
</dbReference>
<evidence type="ECO:0000256" key="2">
    <source>
        <dbReference type="ARBA" id="ARBA00023015"/>
    </source>
</evidence>
<dbReference type="InParanoid" id="A0A7N2M1A4"/>
<keyword evidence="3" id="KW-0238">DNA-binding</keyword>
<dbReference type="PRINTS" id="PR00367">
    <property type="entry name" value="ETHRSPELEMNT"/>
</dbReference>
<comment type="subcellular location">
    <subcellularLocation>
        <location evidence="1">Nucleus</location>
    </subcellularLocation>
</comment>
<evidence type="ECO:0000256" key="3">
    <source>
        <dbReference type="ARBA" id="ARBA00023125"/>
    </source>
</evidence>
<dbReference type="GO" id="GO:0009873">
    <property type="term" value="P:ethylene-activated signaling pathway"/>
    <property type="evidence" value="ECO:0007669"/>
    <property type="project" value="InterPro"/>
</dbReference>
<dbReference type="InterPro" id="IPR036955">
    <property type="entry name" value="AP2/ERF_dom_sf"/>
</dbReference>
<keyword evidence="10" id="KW-1185">Reference proteome</keyword>
<dbReference type="SMART" id="SM00380">
    <property type="entry name" value="AP2"/>
    <property type="match status" value="1"/>
</dbReference>
<evidence type="ECO:0000256" key="4">
    <source>
        <dbReference type="ARBA" id="ARBA00023163"/>
    </source>
</evidence>
<evidence type="ECO:0000259" key="8">
    <source>
        <dbReference type="PROSITE" id="PS51032"/>
    </source>
</evidence>
<dbReference type="Proteomes" id="UP000594261">
    <property type="component" value="Chromosome 6"/>
</dbReference>